<protein>
    <recommendedName>
        <fullName evidence="2">Pyridoxal phosphate homeostasis protein</fullName>
        <shortName evidence="2">PLP homeostasis protein</shortName>
    </recommendedName>
</protein>
<dbReference type="Pfam" id="PF01168">
    <property type="entry name" value="Ala_racemase_N"/>
    <property type="match status" value="1"/>
</dbReference>
<dbReference type="PIRSF" id="PIRSF004848">
    <property type="entry name" value="YBL036c_PLPDEIII"/>
    <property type="match status" value="1"/>
</dbReference>
<comment type="similarity">
    <text evidence="2 4">Belongs to the pyridoxal phosphate-binding protein YggS/PROSC family.</text>
</comment>
<keyword evidence="7" id="KW-1185">Reference proteome</keyword>
<dbReference type="OrthoDB" id="10264196at2759"/>
<dbReference type="InterPro" id="IPR029066">
    <property type="entry name" value="PLP-binding_barrel"/>
</dbReference>
<dbReference type="Gene3D" id="3.20.20.10">
    <property type="entry name" value="Alanine racemase"/>
    <property type="match status" value="1"/>
</dbReference>
<dbReference type="AlphaFoldDB" id="A0A9P8NWH4"/>
<dbReference type="NCBIfam" id="TIGR00044">
    <property type="entry name" value="YggS family pyridoxal phosphate-dependent enzyme"/>
    <property type="match status" value="1"/>
</dbReference>
<accession>A0A9P8NWH4</accession>
<reference evidence="6" key="2">
    <citation type="submission" date="2021-01" db="EMBL/GenBank/DDBJ databases">
        <authorList>
            <person name="Schikora-Tamarit M.A."/>
        </authorList>
    </citation>
    <scope>NUCLEOTIDE SEQUENCE</scope>
    <source>
        <strain evidence="6">CBS6075</strain>
    </source>
</reference>
<feature type="modified residue" description="N6-(pyridoxal phosphate)lysine" evidence="2 3">
    <location>
        <position position="38"/>
    </location>
</feature>
<dbReference type="GO" id="GO:0030170">
    <property type="term" value="F:pyridoxal phosphate binding"/>
    <property type="evidence" value="ECO:0007669"/>
    <property type="project" value="UniProtKB-UniRule"/>
</dbReference>
<proteinExistence type="inferred from homology"/>
<dbReference type="PANTHER" id="PTHR10146">
    <property type="entry name" value="PROLINE SYNTHETASE CO-TRANSCRIBED BACTERIAL HOMOLOG PROTEIN"/>
    <property type="match status" value="1"/>
</dbReference>
<comment type="cofactor">
    <cofactor evidence="3">
        <name>pyridoxal 5'-phosphate</name>
        <dbReference type="ChEBI" id="CHEBI:597326"/>
    </cofactor>
</comment>
<organism evidence="6 7">
    <name type="scientific">Ogataea philodendri</name>
    <dbReference type="NCBI Taxonomy" id="1378263"/>
    <lineage>
        <taxon>Eukaryota</taxon>
        <taxon>Fungi</taxon>
        <taxon>Dikarya</taxon>
        <taxon>Ascomycota</taxon>
        <taxon>Saccharomycotina</taxon>
        <taxon>Pichiomycetes</taxon>
        <taxon>Pichiales</taxon>
        <taxon>Pichiaceae</taxon>
        <taxon>Ogataea</taxon>
    </lineage>
</organism>
<gene>
    <name evidence="6" type="ORF">OGAPHI_006915</name>
</gene>
<dbReference type="InterPro" id="IPR011078">
    <property type="entry name" value="PyrdxlP_homeostasis"/>
</dbReference>
<evidence type="ECO:0000256" key="2">
    <source>
        <dbReference type="HAMAP-Rule" id="MF_03225"/>
    </source>
</evidence>
<evidence type="ECO:0000313" key="7">
    <source>
        <dbReference type="Proteomes" id="UP000769157"/>
    </source>
</evidence>
<dbReference type="Proteomes" id="UP000769157">
    <property type="component" value="Unassembled WGS sequence"/>
</dbReference>
<evidence type="ECO:0000256" key="1">
    <source>
        <dbReference type="ARBA" id="ARBA00022898"/>
    </source>
</evidence>
<sequence>MSLEYTADRAEVLVTNANTIAERVAALNPNARLVCVSKFKPASDIQALYDAGYRHFGENYVQELLEKSKVLPKDIQWHFIGGLQTNKTKDLAKNIDNLYAVETIDTEKKARKLNEVRVQSEKPLINVYIQVNTSGEDQKSGVSPDEVLQLAKVIVDECPKLHLEGLMTIGSIAQSTSSDENQDFKTLVQVSQKLEAELGTKLRLSMGMSSDFEEALRQGSSSVRVGSNIFGSRPIK</sequence>
<dbReference type="InterPro" id="IPR001608">
    <property type="entry name" value="Ala_racemase_N"/>
</dbReference>
<dbReference type="FunFam" id="3.20.20.10:FF:000007">
    <property type="entry name" value="Pyridoxal phosphate homeostasis protein"/>
    <property type="match status" value="1"/>
</dbReference>
<comment type="function">
    <text evidence="2">Pyridoxal 5'-phosphate (PLP)-binding protein, which may be involved in intracellular homeostatic regulation of pyridoxal 5'-phosphate (PLP), the active form of vitamin B6.</text>
</comment>
<dbReference type="PANTHER" id="PTHR10146:SF14">
    <property type="entry name" value="PYRIDOXAL PHOSPHATE HOMEOSTASIS PROTEIN"/>
    <property type="match status" value="1"/>
</dbReference>
<dbReference type="PROSITE" id="PS01211">
    <property type="entry name" value="UPF0001"/>
    <property type="match status" value="1"/>
</dbReference>
<name>A0A9P8NWH4_9ASCO</name>
<feature type="domain" description="Alanine racemase N-terminal" evidence="5">
    <location>
        <begin position="16"/>
        <end position="234"/>
    </location>
</feature>
<reference evidence="6" key="1">
    <citation type="journal article" date="2021" name="Open Biol.">
        <title>Shared evolutionary footprints suggest mitochondrial oxidative damage underlies multiple complex I losses in fungi.</title>
        <authorList>
            <person name="Schikora-Tamarit M.A."/>
            <person name="Marcet-Houben M."/>
            <person name="Nosek J."/>
            <person name="Gabaldon T."/>
        </authorList>
    </citation>
    <scope>NUCLEOTIDE SEQUENCE</scope>
    <source>
        <strain evidence="6">CBS6075</strain>
    </source>
</reference>
<dbReference type="GeneID" id="70238879"/>
<evidence type="ECO:0000256" key="3">
    <source>
        <dbReference type="PIRSR" id="PIRSR004848-1"/>
    </source>
</evidence>
<dbReference type="CDD" id="cd06822">
    <property type="entry name" value="PLPDE_III_YBL036c_euk"/>
    <property type="match status" value="1"/>
</dbReference>
<comment type="caution">
    <text evidence="6">The sequence shown here is derived from an EMBL/GenBank/DDBJ whole genome shotgun (WGS) entry which is preliminary data.</text>
</comment>
<dbReference type="EMBL" id="JAEUBE010000504">
    <property type="protein sequence ID" value="KAH3660329.1"/>
    <property type="molecule type" value="Genomic_DNA"/>
</dbReference>
<dbReference type="HAMAP" id="MF_02087">
    <property type="entry name" value="PLP_homeostasis"/>
    <property type="match status" value="1"/>
</dbReference>
<evidence type="ECO:0000259" key="5">
    <source>
        <dbReference type="Pfam" id="PF01168"/>
    </source>
</evidence>
<evidence type="ECO:0000256" key="4">
    <source>
        <dbReference type="RuleBase" id="RU004514"/>
    </source>
</evidence>
<dbReference type="RefSeq" id="XP_046058032.1">
    <property type="nucleotide sequence ID" value="XM_046208253.1"/>
</dbReference>
<dbReference type="SUPFAM" id="SSF51419">
    <property type="entry name" value="PLP-binding barrel"/>
    <property type="match status" value="1"/>
</dbReference>
<evidence type="ECO:0000313" key="6">
    <source>
        <dbReference type="EMBL" id="KAH3660329.1"/>
    </source>
</evidence>
<keyword evidence="1 2" id="KW-0663">Pyridoxal phosphate</keyword>